<feature type="domain" description="HTH lysR-type" evidence="5">
    <location>
        <begin position="4"/>
        <end position="61"/>
    </location>
</feature>
<keyword evidence="3" id="KW-0238">DNA-binding</keyword>
<evidence type="ECO:0000256" key="1">
    <source>
        <dbReference type="ARBA" id="ARBA00009437"/>
    </source>
</evidence>
<dbReference type="InterPro" id="IPR036388">
    <property type="entry name" value="WH-like_DNA-bd_sf"/>
</dbReference>
<dbReference type="SUPFAM" id="SSF53850">
    <property type="entry name" value="Periplasmic binding protein-like II"/>
    <property type="match status" value="1"/>
</dbReference>
<evidence type="ECO:0000256" key="4">
    <source>
        <dbReference type="ARBA" id="ARBA00023163"/>
    </source>
</evidence>
<accession>A0ABW5UTG3</accession>
<dbReference type="PANTHER" id="PTHR30419">
    <property type="entry name" value="HTH-TYPE TRANSCRIPTIONAL REGULATOR YBHD"/>
    <property type="match status" value="1"/>
</dbReference>
<dbReference type="Gene3D" id="1.10.10.10">
    <property type="entry name" value="Winged helix-like DNA-binding domain superfamily/Winged helix DNA-binding domain"/>
    <property type="match status" value="1"/>
</dbReference>
<dbReference type="PROSITE" id="PS50931">
    <property type="entry name" value="HTH_LYSR"/>
    <property type="match status" value="1"/>
</dbReference>
<dbReference type="SUPFAM" id="SSF46785">
    <property type="entry name" value="Winged helix' DNA-binding domain"/>
    <property type="match status" value="1"/>
</dbReference>
<sequence length="301" mass="32221">MRNLNLDQLQTLIAIADLGTFAAAAQALHLAPPTVSLHIKELESRLHAELVVRGRRQAELTPAGEALVQEGRKLLAASDDLIERVRRCASGLEGRVRVGVSAGVSTRLLPLMLETLSRQSPGVEVKLEAVGSADAMLRLKAGTLDVAIVASPQPAVAGIRLTPWRNDPMVALLPSSWQAPQQVTPEWLASRRWASFAPATQMHGLISAWFGQAGFHPRPFLTLTYPGALKSLAAASQSAALLPLEEVEELRDSPHVQIRHLQPALMRPMAVAHRNSPAPGKALESVLQVLAEFAQDGGPGA</sequence>
<proteinExistence type="inferred from homology"/>
<dbReference type="InterPro" id="IPR000847">
    <property type="entry name" value="LysR_HTH_N"/>
</dbReference>
<dbReference type="CDD" id="cd05466">
    <property type="entry name" value="PBP2_LTTR_substrate"/>
    <property type="match status" value="1"/>
</dbReference>
<dbReference type="InterPro" id="IPR036390">
    <property type="entry name" value="WH_DNA-bd_sf"/>
</dbReference>
<evidence type="ECO:0000313" key="7">
    <source>
        <dbReference type="Proteomes" id="UP001597463"/>
    </source>
</evidence>
<comment type="similarity">
    <text evidence="1">Belongs to the LysR transcriptional regulatory family.</text>
</comment>
<organism evidence="6 7">
    <name type="scientific">Comamonas terrae</name>
    <dbReference type="NCBI Taxonomy" id="673548"/>
    <lineage>
        <taxon>Bacteria</taxon>
        <taxon>Pseudomonadati</taxon>
        <taxon>Pseudomonadota</taxon>
        <taxon>Betaproteobacteria</taxon>
        <taxon>Burkholderiales</taxon>
        <taxon>Comamonadaceae</taxon>
        <taxon>Comamonas</taxon>
    </lineage>
</organism>
<evidence type="ECO:0000256" key="3">
    <source>
        <dbReference type="ARBA" id="ARBA00023125"/>
    </source>
</evidence>
<dbReference type="Proteomes" id="UP001597463">
    <property type="component" value="Unassembled WGS sequence"/>
</dbReference>
<keyword evidence="2" id="KW-0805">Transcription regulation</keyword>
<dbReference type="InterPro" id="IPR050950">
    <property type="entry name" value="HTH-type_LysR_regulators"/>
</dbReference>
<dbReference type="EMBL" id="JBHUMV010000008">
    <property type="protein sequence ID" value="MFD2755764.1"/>
    <property type="molecule type" value="Genomic_DNA"/>
</dbReference>
<dbReference type="Pfam" id="PF03466">
    <property type="entry name" value="LysR_substrate"/>
    <property type="match status" value="1"/>
</dbReference>
<keyword evidence="4" id="KW-0804">Transcription</keyword>
<keyword evidence="7" id="KW-1185">Reference proteome</keyword>
<evidence type="ECO:0000256" key="2">
    <source>
        <dbReference type="ARBA" id="ARBA00023015"/>
    </source>
</evidence>
<name>A0ABW5UTG3_9BURK</name>
<evidence type="ECO:0000259" key="5">
    <source>
        <dbReference type="PROSITE" id="PS50931"/>
    </source>
</evidence>
<reference evidence="7" key="1">
    <citation type="journal article" date="2019" name="Int. J. Syst. Evol. Microbiol.">
        <title>The Global Catalogue of Microorganisms (GCM) 10K type strain sequencing project: providing services to taxonomists for standard genome sequencing and annotation.</title>
        <authorList>
            <consortium name="The Broad Institute Genomics Platform"/>
            <consortium name="The Broad Institute Genome Sequencing Center for Infectious Disease"/>
            <person name="Wu L."/>
            <person name="Ma J."/>
        </authorList>
    </citation>
    <scope>NUCLEOTIDE SEQUENCE [LARGE SCALE GENOMIC DNA]</scope>
    <source>
        <strain evidence="7">TISTR 1906</strain>
    </source>
</reference>
<comment type="caution">
    <text evidence="6">The sequence shown here is derived from an EMBL/GenBank/DDBJ whole genome shotgun (WGS) entry which is preliminary data.</text>
</comment>
<protein>
    <submittedName>
        <fullName evidence="6">LysR family transcriptional regulator</fullName>
    </submittedName>
</protein>
<evidence type="ECO:0000313" key="6">
    <source>
        <dbReference type="EMBL" id="MFD2755764.1"/>
    </source>
</evidence>
<dbReference type="Gene3D" id="3.40.190.290">
    <property type="match status" value="1"/>
</dbReference>
<dbReference type="Pfam" id="PF00126">
    <property type="entry name" value="HTH_1"/>
    <property type="match status" value="1"/>
</dbReference>
<dbReference type="InterPro" id="IPR005119">
    <property type="entry name" value="LysR_subst-bd"/>
</dbReference>
<dbReference type="RefSeq" id="WP_066481085.1">
    <property type="nucleotide sequence ID" value="NZ_BCNT01000015.1"/>
</dbReference>
<gene>
    <name evidence="6" type="ORF">ACFSW6_16980</name>
</gene>